<dbReference type="AlphaFoldDB" id="A0A1F7F9C1"/>
<accession>A0A1F7F9C1</accession>
<evidence type="ECO:0000259" key="1">
    <source>
        <dbReference type="Pfam" id="PF01909"/>
    </source>
</evidence>
<sequence length="105" mass="11820">MDKETALNILRRFKASLEAHGVIVARMVLFGSYAAGTQTEGSDIDVVVVSNSFRKLNHWQRIELMSKALYEVFEPIETRALTTEEWENNSLLTVQYAKSGALITV</sequence>
<dbReference type="InterPro" id="IPR002934">
    <property type="entry name" value="Polymerase_NTP_transf_dom"/>
</dbReference>
<dbReference type="Pfam" id="PF01909">
    <property type="entry name" value="NTP_transf_2"/>
    <property type="match status" value="1"/>
</dbReference>
<protein>
    <submittedName>
        <fullName evidence="2">Nucleotidyltransferase</fullName>
    </submittedName>
</protein>
<comment type="caution">
    <text evidence="2">The sequence shown here is derived from an EMBL/GenBank/DDBJ whole genome shotgun (WGS) entry which is preliminary data.</text>
</comment>
<dbReference type="Gene3D" id="3.30.460.10">
    <property type="entry name" value="Beta Polymerase, domain 2"/>
    <property type="match status" value="1"/>
</dbReference>
<reference evidence="2 3" key="1">
    <citation type="journal article" date="2016" name="Nat. Commun.">
        <title>Thousands of microbial genomes shed light on interconnected biogeochemical processes in an aquifer system.</title>
        <authorList>
            <person name="Anantharaman K."/>
            <person name="Brown C.T."/>
            <person name="Hug L.A."/>
            <person name="Sharon I."/>
            <person name="Castelle C.J."/>
            <person name="Probst A.J."/>
            <person name="Thomas B.C."/>
            <person name="Singh A."/>
            <person name="Wilkins M.J."/>
            <person name="Karaoz U."/>
            <person name="Brodie E.L."/>
            <person name="Williams K.H."/>
            <person name="Hubbard S.S."/>
            <person name="Banfield J.F."/>
        </authorList>
    </citation>
    <scope>NUCLEOTIDE SEQUENCE [LARGE SCALE GENOMIC DNA]</scope>
</reference>
<dbReference type="EMBL" id="MFYX01000097">
    <property type="protein sequence ID" value="OGK03116.1"/>
    <property type="molecule type" value="Genomic_DNA"/>
</dbReference>
<dbReference type="PANTHER" id="PTHR43449:SF1">
    <property type="entry name" value="POLYMERASE BETA NUCLEOTIDYLTRANSFERASE DOMAIN-CONTAINING PROTEIN"/>
    <property type="match status" value="1"/>
</dbReference>
<evidence type="ECO:0000313" key="3">
    <source>
        <dbReference type="Proteomes" id="UP000179243"/>
    </source>
</evidence>
<dbReference type="CDD" id="cd05403">
    <property type="entry name" value="NT_KNTase_like"/>
    <property type="match status" value="1"/>
</dbReference>
<keyword evidence="2" id="KW-0808">Transferase</keyword>
<organism evidence="2 3">
    <name type="scientific">Candidatus Raymondbacteria bacterium RIFOXYD12_FULL_49_13</name>
    <dbReference type="NCBI Taxonomy" id="1817890"/>
    <lineage>
        <taxon>Bacteria</taxon>
        <taxon>Raymondiibacteriota</taxon>
    </lineage>
</organism>
<dbReference type="Proteomes" id="UP000179243">
    <property type="component" value="Unassembled WGS sequence"/>
</dbReference>
<dbReference type="SUPFAM" id="SSF81301">
    <property type="entry name" value="Nucleotidyltransferase"/>
    <property type="match status" value="1"/>
</dbReference>
<dbReference type="PANTHER" id="PTHR43449">
    <property type="entry name" value="NUCLEOTIDYLTRANSFERASE"/>
    <property type="match status" value="1"/>
</dbReference>
<dbReference type="InterPro" id="IPR043519">
    <property type="entry name" value="NT_sf"/>
</dbReference>
<dbReference type="GO" id="GO:0016779">
    <property type="term" value="F:nucleotidyltransferase activity"/>
    <property type="evidence" value="ECO:0007669"/>
    <property type="project" value="InterPro"/>
</dbReference>
<name>A0A1F7F9C1_UNCRA</name>
<feature type="domain" description="Polymerase nucleotidyl transferase" evidence="1">
    <location>
        <begin position="11"/>
        <end position="65"/>
    </location>
</feature>
<gene>
    <name evidence="2" type="ORF">A2519_06900</name>
</gene>
<proteinExistence type="predicted"/>
<evidence type="ECO:0000313" key="2">
    <source>
        <dbReference type="EMBL" id="OGK03116.1"/>
    </source>
</evidence>